<feature type="domain" description="RNase H type-1" evidence="2">
    <location>
        <begin position="542"/>
        <end position="640"/>
    </location>
</feature>
<keyword evidence="5" id="KW-1185">Reference proteome</keyword>
<protein>
    <recommendedName>
        <fullName evidence="6">RNase H type-1 domain-containing protein</fullName>
    </recommendedName>
</protein>
<keyword evidence="1" id="KW-0472">Membrane</keyword>
<feature type="domain" description="Reverse transcriptase zinc-binding" evidence="3">
    <location>
        <begin position="403"/>
        <end position="489"/>
    </location>
</feature>
<keyword evidence="1" id="KW-1133">Transmembrane helix</keyword>
<keyword evidence="1" id="KW-0812">Transmembrane</keyword>
<dbReference type="Gene3D" id="3.30.420.10">
    <property type="entry name" value="Ribonuclease H-like superfamily/Ribonuclease H"/>
    <property type="match status" value="1"/>
</dbReference>
<dbReference type="Proteomes" id="UP000828251">
    <property type="component" value="Unassembled WGS sequence"/>
</dbReference>
<name>A0A9D3VES9_9ROSI</name>
<dbReference type="InterPro" id="IPR002156">
    <property type="entry name" value="RNaseH_domain"/>
</dbReference>
<dbReference type="InterPro" id="IPR012337">
    <property type="entry name" value="RNaseH-like_sf"/>
</dbReference>
<dbReference type="GO" id="GO:0003676">
    <property type="term" value="F:nucleic acid binding"/>
    <property type="evidence" value="ECO:0007669"/>
    <property type="project" value="InterPro"/>
</dbReference>
<dbReference type="Pfam" id="PF13456">
    <property type="entry name" value="RVT_3"/>
    <property type="match status" value="1"/>
</dbReference>
<accession>A0A9D3VES9</accession>
<evidence type="ECO:0000256" key="1">
    <source>
        <dbReference type="SAM" id="Phobius"/>
    </source>
</evidence>
<dbReference type="AlphaFoldDB" id="A0A9D3VES9"/>
<evidence type="ECO:0000313" key="5">
    <source>
        <dbReference type="Proteomes" id="UP000828251"/>
    </source>
</evidence>
<evidence type="ECO:0000259" key="2">
    <source>
        <dbReference type="Pfam" id="PF13456"/>
    </source>
</evidence>
<dbReference type="OrthoDB" id="1938625at2759"/>
<dbReference type="PANTHER" id="PTHR33116:SF86">
    <property type="entry name" value="REVERSE TRANSCRIPTASE DOMAIN-CONTAINING PROTEIN"/>
    <property type="match status" value="1"/>
</dbReference>
<dbReference type="InterPro" id="IPR044730">
    <property type="entry name" value="RNase_H-like_dom_plant"/>
</dbReference>
<proteinExistence type="predicted"/>
<dbReference type="InterPro" id="IPR036397">
    <property type="entry name" value="RNaseH_sf"/>
</dbReference>
<dbReference type="Pfam" id="PF13966">
    <property type="entry name" value="zf-RVT"/>
    <property type="match status" value="1"/>
</dbReference>
<dbReference type="SUPFAM" id="SSF53098">
    <property type="entry name" value="Ribonuclease H-like"/>
    <property type="match status" value="1"/>
</dbReference>
<sequence length="688" mass="79084">MSLVGWDSICQQKMCGGLGLRNLRDQNTSFLLKLGFKLVTNKNSFWGMVGIQLTRNGRLFGSIPILNGFVYSSGQLYKEDYSPMLKELEGDYRLIPRAIFMGIIWKTFYIFFVIALLLRMFGHKLTQCVHDLGHYLGVPLLYKRVTSNTLQFVVEKVRGKFHNWEAKKLSLAGRITLAQSVLLAIPSYFMQIMMIPRKTRDEIEKLIKQFIWGSTERKKKMSLVGWDSICQQKMCGGLGLRNLHDQNTSFLLKLGFKLVTDKDSLWVRVIRSKYQMKDELPECIDKNMCSFLWKSLSKIWSLLRENLHWSIGDGHKIRCWKDNWIPCIGSLSRYISPNLIPSSDCLLHEMTSEDGSWNFNLFRVWLSEDVIQVIKGIPPPHHPPHHAEGPDRIFWSHTSSGAFSVSSAYKVLKGDGWNPTDEKWKIVWKYSDPQRVRVFLWTALQGRLLTNVERVRRRLSVDPSCHICGYYLEDFLHILRDCPAAKDVWSQVNPGKPWSTKEIVQGSLSWANQIFSSSQVDPFEHSGLFSEAHINEERVFLNTDGVVHMVSGLAVAGGVLRDRTGNWIVGFHRFLSKCSVFDAELWGILDGLKLIQRRGHDQVIIYTDCLEVIKAIRQSSSTSFNSALIRRIHNILSQENQWSHGIFQGNKIKLQIIWQSGLCLRKTTCKSLMSLQRRLVVLLIGTSI</sequence>
<dbReference type="EMBL" id="JAIQCV010000007">
    <property type="protein sequence ID" value="KAH1081119.1"/>
    <property type="molecule type" value="Genomic_DNA"/>
</dbReference>
<evidence type="ECO:0000313" key="4">
    <source>
        <dbReference type="EMBL" id="KAH1081119.1"/>
    </source>
</evidence>
<dbReference type="PANTHER" id="PTHR33116">
    <property type="entry name" value="REVERSE TRANSCRIPTASE ZINC-BINDING DOMAIN-CONTAINING PROTEIN-RELATED-RELATED"/>
    <property type="match status" value="1"/>
</dbReference>
<organism evidence="4 5">
    <name type="scientific">Gossypium stocksii</name>
    <dbReference type="NCBI Taxonomy" id="47602"/>
    <lineage>
        <taxon>Eukaryota</taxon>
        <taxon>Viridiplantae</taxon>
        <taxon>Streptophyta</taxon>
        <taxon>Embryophyta</taxon>
        <taxon>Tracheophyta</taxon>
        <taxon>Spermatophyta</taxon>
        <taxon>Magnoliopsida</taxon>
        <taxon>eudicotyledons</taxon>
        <taxon>Gunneridae</taxon>
        <taxon>Pentapetalae</taxon>
        <taxon>rosids</taxon>
        <taxon>malvids</taxon>
        <taxon>Malvales</taxon>
        <taxon>Malvaceae</taxon>
        <taxon>Malvoideae</taxon>
        <taxon>Gossypium</taxon>
    </lineage>
</organism>
<gene>
    <name evidence="4" type="ORF">J1N35_020880</name>
</gene>
<dbReference type="GO" id="GO:0004523">
    <property type="term" value="F:RNA-DNA hybrid ribonuclease activity"/>
    <property type="evidence" value="ECO:0007669"/>
    <property type="project" value="InterPro"/>
</dbReference>
<evidence type="ECO:0000259" key="3">
    <source>
        <dbReference type="Pfam" id="PF13966"/>
    </source>
</evidence>
<evidence type="ECO:0008006" key="6">
    <source>
        <dbReference type="Google" id="ProtNLM"/>
    </source>
</evidence>
<comment type="caution">
    <text evidence="4">The sequence shown here is derived from an EMBL/GenBank/DDBJ whole genome shotgun (WGS) entry which is preliminary data.</text>
</comment>
<dbReference type="InterPro" id="IPR026960">
    <property type="entry name" value="RVT-Znf"/>
</dbReference>
<dbReference type="CDD" id="cd06222">
    <property type="entry name" value="RNase_H_like"/>
    <property type="match status" value="1"/>
</dbReference>
<feature type="transmembrane region" description="Helical" evidence="1">
    <location>
        <begin position="97"/>
        <end position="118"/>
    </location>
</feature>
<reference evidence="4 5" key="1">
    <citation type="journal article" date="2021" name="Plant Biotechnol. J.">
        <title>Multi-omics assisted identification of the key and species-specific regulatory components of drought-tolerant mechanisms in Gossypium stocksii.</title>
        <authorList>
            <person name="Yu D."/>
            <person name="Ke L."/>
            <person name="Zhang D."/>
            <person name="Wu Y."/>
            <person name="Sun Y."/>
            <person name="Mei J."/>
            <person name="Sun J."/>
            <person name="Sun Y."/>
        </authorList>
    </citation>
    <scope>NUCLEOTIDE SEQUENCE [LARGE SCALE GENOMIC DNA]</scope>
    <source>
        <strain evidence="5">cv. E1</strain>
        <tissue evidence="4">Leaf</tissue>
    </source>
</reference>